<proteinExistence type="predicted"/>
<evidence type="ECO:0000256" key="1">
    <source>
        <dbReference type="SAM" id="MobiDB-lite"/>
    </source>
</evidence>
<dbReference type="Proteomes" id="UP000198582">
    <property type="component" value="Unassembled WGS sequence"/>
</dbReference>
<feature type="compositionally biased region" description="Polar residues" evidence="1">
    <location>
        <begin position="258"/>
        <end position="284"/>
    </location>
</feature>
<organism evidence="2 3">
    <name type="scientific">Amycolatopsis saalfeldensis</name>
    <dbReference type="NCBI Taxonomy" id="394193"/>
    <lineage>
        <taxon>Bacteria</taxon>
        <taxon>Bacillati</taxon>
        <taxon>Actinomycetota</taxon>
        <taxon>Actinomycetes</taxon>
        <taxon>Pseudonocardiales</taxon>
        <taxon>Pseudonocardiaceae</taxon>
        <taxon>Amycolatopsis</taxon>
    </lineage>
</organism>
<gene>
    <name evidence="2" type="ORF">SAMN04489732_124129</name>
</gene>
<feature type="region of interest" description="Disordered" evidence="1">
    <location>
        <begin position="257"/>
        <end position="329"/>
    </location>
</feature>
<dbReference type="EMBL" id="FOEF01000024">
    <property type="protein sequence ID" value="SEP53158.1"/>
    <property type="molecule type" value="Genomic_DNA"/>
</dbReference>
<sequence length="329" mass="32355">MKNTSVQPRPDEIGLWLVTARRAVLLLGVTAGFVFLAVLLAGGARADERSADPSGRPAAQEPASGLPGPSGRPGEAGEPAASAPHSGTAAGGPAIKPVIASLHSATAAVSPVIEPVASALRPVAEATAPIVEPLASAVSPVTGPLVRPVIGALSPLLETVGPVLRPVVAPIVGAAEPIVTPISRALGTEPVIGAVTSPRQHPDPIGPRADVVTGAVAGPSAWPSSVHFGQKVETATSSRIGATGPRPVIGWPEMAASMSGQGVPQGPSPSDTACSTGTATLSGSGQHGGAAAILAARPGIAGAQQHRRAPPAGAWPSQRLVSAGENRPG</sequence>
<keyword evidence="3" id="KW-1185">Reference proteome</keyword>
<name>A0A1H8YP55_9PSEU</name>
<dbReference type="AlphaFoldDB" id="A0A1H8YP55"/>
<dbReference type="STRING" id="394193.SAMN04489732_124129"/>
<evidence type="ECO:0000313" key="2">
    <source>
        <dbReference type="EMBL" id="SEP53158.1"/>
    </source>
</evidence>
<feature type="region of interest" description="Disordered" evidence="1">
    <location>
        <begin position="47"/>
        <end position="89"/>
    </location>
</feature>
<evidence type="ECO:0000313" key="3">
    <source>
        <dbReference type="Proteomes" id="UP000198582"/>
    </source>
</evidence>
<accession>A0A1H8YP55</accession>
<feature type="compositionally biased region" description="Low complexity" evidence="1">
    <location>
        <begin position="289"/>
        <end position="303"/>
    </location>
</feature>
<protein>
    <submittedName>
        <fullName evidence="2">Uncharacterized protein</fullName>
    </submittedName>
</protein>
<feature type="compositionally biased region" description="Low complexity" evidence="1">
    <location>
        <begin position="67"/>
        <end position="87"/>
    </location>
</feature>
<reference evidence="3" key="1">
    <citation type="submission" date="2016-10" db="EMBL/GenBank/DDBJ databases">
        <authorList>
            <person name="Varghese N."/>
            <person name="Submissions S."/>
        </authorList>
    </citation>
    <scope>NUCLEOTIDE SEQUENCE [LARGE SCALE GENOMIC DNA]</scope>
    <source>
        <strain evidence="3">DSM 44993</strain>
    </source>
</reference>
<dbReference type="RefSeq" id="WP_143086393.1">
    <property type="nucleotide sequence ID" value="NZ_FOEF01000024.1"/>
</dbReference>